<feature type="domain" description="RAG1-type" evidence="3">
    <location>
        <begin position="72"/>
        <end position="101"/>
    </location>
</feature>
<dbReference type="Pfam" id="PF07910">
    <property type="entry name" value="Peptidase_C78"/>
    <property type="match status" value="1"/>
</dbReference>
<reference evidence="4" key="2">
    <citation type="submission" date="2020-09" db="EMBL/GenBank/DDBJ databases">
        <title>Reference genome assembly for Australian Ascochyta lentis isolate Al4.</title>
        <authorList>
            <person name="Lee R.C."/>
            <person name="Farfan-Caceres L.M."/>
            <person name="Debler J.W."/>
            <person name="Williams A.H."/>
            <person name="Henares B.M."/>
        </authorList>
    </citation>
    <scope>NUCLEOTIDE SEQUENCE</scope>
    <source>
        <strain evidence="4">Al4</strain>
    </source>
</reference>
<feature type="compositionally biased region" description="Basic residues" evidence="2">
    <location>
        <begin position="123"/>
        <end position="133"/>
    </location>
</feature>
<evidence type="ECO:0000256" key="2">
    <source>
        <dbReference type="SAM" id="MobiDB-lite"/>
    </source>
</evidence>
<organism evidence="4 5">
    <name type="scientific">Ascochyta lentis</name>
    <dbReference type="NCBI Taxonomy" id="205686"/>
    <lineage>
        <taxon>Eukaryota</taxon>
        <taxon>Fungi</taxon>
        <taxon>Dikarya</taxon>
        <taxon>Ascomycota</taxon>
        <taxon>Pezizomycotina</taxon>
        <taxon>Dothideomycetes</taxon>
        <taxon>Pleosporomycetidae</taxon>
        <taxon>Pleosporales</taxon>
        <taxon>Pleosporineae</taxon>
        <taxon>Didymellaceae</taxon>
        <taxon>Ascochyta</taxon>
    </lineage>
</organism>
<dbReference type="InterPro" id="IPR019485">
    <property type="entry name" value="RAG1_Znf"/>
</dbReference>
<dbReference type="InterPro" id="IPR012462">
    <property type="entry name" value="UFSP1/2_DUB_cat"/>
</dbReference>
<dbReference type="AlphaFoldDB" id="A0A8H7MG79"/>
<keyword evidence="1" id="KW-0378">Hydrolase</keyword>
<evidence type="ECO:0000256" key="1">
    <source>
        <dbReference type="ARBA" id="ARBA00022801"/>
    </source>
</evidence>
<dbReference type="PROSITE" id="PS51765">
    <property type="entry name" value="ZF_RAG1"/>
    <property type="match status" value="1"/>
</dbReference>
<dbReference type="OrthoDB" id="288987at2759"/>
<dbReference type="Gene3D" id="3.90.70.130">
    <property type="match status" value="1"/>
</dbReference>
<sequence length="1004" mass="111575">MAENIELLDCPLCAFTVLPTDDYVLQLHFEQVHTEDSPFIIKDDPEPQPSSFSSSFERKHVQATTSSDEEEHAVACPEPDCGELVLLDDFNDHLDLHAAETLSFDETTRKYHSHSSSNMHKSAATHHSHRRSSKAATSDYLHDSESLDGSRKSESHGKAKKKHHRDRRDTNSSEKSTLARSIISFNPFTKLEKLVKPPNKSARLGKSELGPHAWEDRMPKWLHDQLAAGPKITVVNRIGRDGRLIKQEQVQNETPGVIPILAQLSALDRTVKEAYYCHPSTLHVGKTPKEGSFCGYRNIQMLVSYIQGAKAQGHEEFSGRLPGILKLQELIERAWDKGINHIGRIQTGGIKDTRKYIGTPEAQALFLSTEINCAIEMFSDQDTPDGKIQAHDSLLLAVERYFAQAAVSDGSSVRKTRLPPIYLQRPGHSLTIVGFERRSDSYCNLVVLDPVYATSPAMHKLIGRKNIKSSRPEVMHAYRRGPAHLRKFAAFEILRLTATPPLFPAWDVLRQFPDCSFVYAFFRARTLGYDVYPEDYFLRNFPWQQYGGLWIINEARFARAEPINALTAQALRRITGVEASPRSSDSSSPTSYFTNSSFGHQPVMSADPQNKNWSQYPAIASFDGSVSGLLAGIDYSNNQPVLNMGGFGSSLPQHEALRPDLTLLTDVGRRYPGFPSPLSPTPSAKELYPTPTSDAGRAATPRLQSLTIRSVSPMSIDGSSMCGPSTRCISHSYEHFADQMGLIDSVLAQNSSRCQTRVPSRAFSTSSFSPISPISPERTLSPRADMLGNLAIKHALRGMQNPTISPGVELQPVNTRRDSIHSYDGRPSTFRSQSVRSLSPRLIHGQAASSVLPSIQIANGTEFETGSPISPSGTMLSYTSNRAVDSGLLALPALSEPQVAEYRFWVPCGRRVCAFGCGGAHEGENAAARRLFKEEETILEHQLVANEDQRHGGKEDSAEEIYAGSFREDEKHDEVTAALEKRKRAEEWRRFLSWRDRDVSVARV</sequence>
<reference evidence="4" key="1">
    <citation type="submission" date="2018-12" db="EMBL/GenBank/DDBJ databases">
        <authorList>
            <person name="Syme R.A."/>
            <person name="Farfan-Caceres L."/>
            <person name="Lichtenzveig J."/>
        </authorList>
    </citation>
    <scope>NUCLEOTIDE SEQUENCE</scope>
    <source>
        <strain evidence="4">Al4</strain>
    </source>
</reference>
<comment type="caution">
    <text evidence="4">The sequence shown here is derived from an EMBL/GenBank/DDBJ whole genome shotgun (WGS) entry which is preliminary data.</text>
</comment>
<gene>
    <name evidence="4" type="ORF">EKO04_007062</name>
</gene>
<feature type="region of interest" description="Disordered" evidence="2">
    <location>
        <begin position="947"/>
        <end position="974"/>
    </location>
</feature>
<feature type="compositionally biased region" description="Basic and acidic residues" evidence="2">
    <location>
        <begin position="947"/>
        <end position="956"/>
    </location>
</feature>
<feature type="region of interest" description="Disordered" evidence="2">
    <location>
        <begin position="109"/>
        <end position="177"/>
    </location>
</feature>
<proteinExistence type="predicted"/>
<dbReference type="EMBL" id="RZGK01000012">
    <property type="protein sequence ID" value="KAF9695199.1"/>
    <property type="molecule type" value="Genomic_DNA"/>
</dbReference>
<dbReference type="Proteomes" id="UP000651452">
    <property type="component" value="Unassembled WGS sequence"/>
</dbReference>
<name>A0A8H7MG79_9PLEO</name>
<accession>A0A8H7MG79</accession>
<evidence type="ECO:0000313" key="4">
    <source>
        <dbReference type="EMBL" id="KAF9695199.1"/>
    </source>
</evidence>
<protein>
    <recommendedName>
        <fullName evidence="3">RAG1-type domain-containing protein</fullName>
    </recommendedName>
</protein>
<evidence type="ECO:0000313" key="5">
    <source>
        <dbReference type="Proteomes" id="UP000651452"/>
    </source>
</evidence>
<feature type="region of interest" description="Disordered" evidence="2">
    <location>
        <begin position="673"/>
        <end position="697"/>
    </location>
</feature>
<feature type="compositionally biased region" description="Basic and acidic residues" evidence="2">
    <location>
        <begin position="140"/>
        <end position="157"/>
    </location>
</feature>
<evidence type="ECO:0000259" key="3">
    <source>
        <dbReference type="PROSITE" id="PS51765"/>
    </source>
</evidence>
<keyword evidence="5" id="KW-1185">Reference proteome</keyword>
<dbReference type="GO" id="GO:0016787">
    <property type="term" value="F:hydrolase activity"/>
    <property type="evidence" value="ECO:0007669"/>
    <property type="project" value="UniProtKB-KW"/>
</dbReference>
<feature type="region of interest" description="Disordered" evidence="2">
    <location>
        <begin position="38"/>
        <end position="75"/>
    </location>
</feature>